<dbReference type="AlphaFoldDB" id="A0A1G8MMZ8"/>
<keyword evidence="2" id="KW-1185">Reference proteome</keyword>
<proteinExistence type="predicted"/>
<name>A0A1G8MMZ8_9HYPH</name>
<protein>
    <submittedName>
        <fullName evidence="1">Uncharacterized protein</fullName>
    </submittedName>
</protein>
<reference evidence="2" key="1">
    <citation type="submission" date="2016-10" db="EMBL/GenBank/DDBJ databases">
        <authorList>
            <person name="Varghese N."/>
            <person name="Submissions S."/>
        </authorList>
    </citation>
    <scope>NUCLEOTIDE SEQUENCE [LARGE SCALE GENOMIC DNA]</scope>
    <source>
        <strain evidence="2">CGMCC 1.11022</strain>
    </source>
</reference>
<gene>
    <name evidence="1" type="ORF">SAMN05428953_102618</name>
</gene>
<dbReference type="EMBL" id="FNEE01000002">
    <property type="protein sequence ID" value="SDI69321.1"/>
    <property type="molecule type" value="Genomic_DNA"/>
</dbReference>
<dbReference type="Proteomes" id="UP000198894">
    <property type="component" value="Unassembled WGS sequence"/>
</dbReference>
<organism evidence="1 2">
    <name type="scientific">Mesorhizobium muleiense</name>
    <dbReference type="NCBI Taxonomy" id="1004279"/>
    <lineage>
        <taxon>Bacteria</taxon>
        <taxon>Pseudomonadati</taxon>
        <taxon>Pseudomonadota</taxon>
        <taxon>Alphaproteobacteria</taxon>
        <taxon>Hyphomicrobiales</taxon>
        <taxon>Phyllobacteriaceae</taxon>
        <taxon>Mesorhizobium</taxon>
    </lineage>
</organism>
<sequence length="42" mass="4255">MVLPESGVDSYGYPNRTSTSDLIGALVPFGAAPHPPAGDLSP</sequence>
<evidence type="ECO:0000313" key="1">
    <source>
        <dbReference type="EMBL" id="SDI69321.1"/>
    </source>
</evidence>
<accession>A0A1G8MMZ8</accession>
<evidence type="ECO:0000313" key="2">
    <source>
        <dbReference type="Proteomes" id="UP000198894"/>
    </source>
</evidence>